<feature type="compositionally biased region" description="Basic and acidic residues" evidence="3">
    <location>
        <begin position="1688"/>
        <end position="1703"/>
    </location>
</feature>
<protein>
    <submittedName>
        <fullName evidence="5">Protein ELYS</fullName>
    </submittedName>
</protein>
<feature type="compositionally biased region" description="Acidic residues" evidence="3">
    <location>
        <begin position="1480"/>
        <end position="1489"/>
    </location>
</feature>
<sequence>MKELEEVSCEIRRIVQLQFSVSNRLRYPEAEEHGQSAVAEEHNNVNNYRGGFLHNATYAWLSYGCHLVVFNVKLAENISSWRFRGVVTSVSQFPAQPGKLPLLLVGVDNFAKKLKDSFGLLCIFDCTVSRVLRAIQVPCGIEQVCIVSGGAEWEEFNDKRPDNILSGMDGIACVTLRNLQHIMVDLRRSTWDTHDLFDIRDETLPAEIYSLSEKQIIGRHQSNQEKHATYNLLDNRIERHIGFNREKFESCPLFNENLTTAIISSTKIGCSILGCLGRIIIWQNDGSLGWISKPLDESMTVTHLALLEPTDDPRPFYYLWAVFQDESSNVSPVLRMYAMLFERKYCDRGMNLYFNLEADPSLKFESELGERDKVISLCTVERESNPEQTESGAKRGEDNLLLIATNDKVLLFDLNQWYKEQMPRTVNECQNPNSILALYRTQSDAYNVDNQIVNFAYVPMSLQEFPSNGPSSPEELFYPNSLSLEWVELSSTKLTFWMTRGIQADLLREMTMVGPSILLQPSETFHRCLSAGLVPFNSEFSFGSDQNAQREMLLSLCLEQRWSTFLVKCAMEWSDGSASYLYPTFLKWGVQRASEIKIFADRLCVPLFDQSGSSIGEADVKTLRFCSQQLECLSSVVGKLPFTTTDLMKQRRTLERVSTYFQVLIWFYDVGLLPETQDLDEGALPISLALKVPYPYEKLLALYKEKRAQVQTRSNNGGDDENDGENFFIDELITRECSKLKAQWEREGGTATGGCYPPPSLQSLLRSYLTDCHQTEENETSCKHQITIYLLMDLAMLLQRSYPAVDQLIKYPSAFKMSPSLIKLTQAFWLLDHEDYQGFLDMMTGQLISDFDVKDWHHRLILRTLIRNSQHKLALVYLRVRKPPLSSMEEQGVAVSLSVEHGLVQSAFHRRPPCHYEQLLTCFFQACKKYGKLDEILHLALDFEEEEMFVKFLEENKTQDLQMLYYLQRCRYTEAISGYPIRQYQSSFTKNMQSTSLSMLGAYNDTLPDVTKRFTTNAAATDMDLEAHYPRPMSHCKSHDKLRSIHETVITKARETYLRGEKCQIPFVSAPCMSLKLSNRSANMNCVLFPTLVRKSYDKRTVDQIYEGEEANHMSDSVKRRKLSDGTVSPSKADAKGSGLTTAFETPLVKRKLNTSTSKGNVSETPQSILKIRQLIRSSTSPSATTSQSSEVADLGFERDKKVSRQIRFNISQTKKALTYLEEGQEEEKEDSDKSNASRESKDAFFSPEASNKTHYSESAVLSSNSSLSNKSYCCPRPRRSLRRSALQSSVELLQEESAKKASDSFANPVATVSQEVGKAPFDPNISSRRSSLVSEYSNAILSLNSSVDDSYSRGLDRTSSSLWRLSMEKDRNNKFAISSTPLTKRIVSQTRVNDENVMRMDDDEENTEDSLVSDMHNAEEELGVPSEFKKSSYIELPDYNRSDFKESQNNVEKDVQDLQDESEESEDQSNNGSIAKEEIDVDFTDDESSRDVIPTISNEADNERKEKGPTIHSENVFHEILDITDDESDSSSRESEEQKARNGRISSVQEQRIMQNVEMETKDESNKTSRKSTRRESIAKKDVHETPSQMTDSPIPSSHKEHPETPPRLRRVIKQSPTTKDIRIDSPKRPRGRRASSLAKDVLMSSVVIDEDLRPVTPSEPGNSDVQPSVRRGRRSTSVVKEILQTEMKDSDTESVKDELPVRRSARLTSSAKRTLMDVSKNLTRSESASSLSKLTSDEEEEKGTRKRSLRARKSSASSDTDKATTSKSLRSSKTDLEVKELEPKINRRRGSSMPKEITTGRRSRSSSIIKEIIPEVTEPPPEESRRLRSSTAKNTDEHIRPATRRRSASILSIPEELEEILSPSKEKKLTRSETRSSARERRARSADVLHKEVKRRTRATSIAESIAEEPAESKDMVEVTQDAPEPRRKTAPTAIVELDRIDEKELKGRRPRQRNISRSQESSSLFSFSQPENTDDAPIDEKGIGEVPKFVFSPPQTRSRTISPNQHRRKMNSFIPSPYQKGIEQPTIQKDHDDNDTSARYARLVKTTYGSRFRSKFTVPKRFKSTTD</sequence>
<feature type="compositionally biased region" description="Basic and acidic residues" evidence="3">
    <location>
        <begin position="1774"/>
        <end position="1787"/>
    </location>
</feature>
<dbReference type="GO" id="GO:0005634">
    <property type="term" value="C:nucleus"/>
    <property type="evidence" value="ECO:0007669"/>
    <property type="project" value="UniProtKB-SubCell"/>
</dbReference>
<feature type="compositionally biased region" description="Basic and acidic residues" evidence="3">
    <location>
        <begin position="1939"/>
        <end position="1950"/>
    </location>
</feature>
<feature type="compositionally biased region" description="Basic and acidic residues" evidence="3">
    <location>
        <begin position="1599"/>
        <end position="1608"/>
    </location>
</feature>
<feature type="compositionally biased region" description="Low complexity" evidence="3">
    <location>
        <begin position="1807"/>
        <end position="1818"/>
    </location>
</feature>
<evidence type="ECO:0000256" key="3">
    <source>
        <dbReference type="SAM" id="MobiDB-lite"/>
    </source>
</evidence>
<evidence type="ECO:0000256" key="2">
    <source>
        <dbReference type="ARBA" id="ARBA00023242"/>
    </source>
</evidence>
<dbReference type="Pfam" id="PF13934">
    <property type="entry name" value="ELYS"/>
    <property type="match status" value="1"/>
</dbReference>
<feature type="region of interest" description="Disordered" evidence="3">
    <location>
        <begin position="1112"/>
        <end position="1140"/>
    </location>
</feature>
<feature type="compositionally biased region" description="Basic and acidic residues" evidence="3">
    <location>
        <begin position="1531"/>
        <end position="1541"/>
    </location>
</feature>
<feature type="compositionally biased region" description="Polar residues" evidence="3">
    <location>
        <begin position="1545"/>
        <end position="1555"/>
    </location>
</feature>
<dbReference type="OMA" id="EYIATEQ"/>
<evidence type="ECO:0000313" key="5">
    <source>
        <dbReference type="EMBL" id="EZA53872.1"/>
    </source>
</evidence>
<feature type="compositionally biased region" description="Basic and acidic residues" evidence="3">
    <location>
        <begin position="1866"/>
        <end position="1893"/>
    </location>
</feature>
<keyword evidence="6" id="KW-1185">Reference proteome</keyword>
<reference evidence="5 6" key="1">
    <citation type="journal article" date="2014" name="Curr. Biol.">
        <title>The genome of the clonal raider ant Cerapachys biroi.</title>
        <authorList>
            <person name="Oxley P.R."/>
            <person name="Ji L."/>
            <person name="Fetter-Pruneda I."/>
            <person name="McKenzie S.K."/>
            <person name="Li C."/>
            <person name="Hu H."/>
            <person name="Zhang G."/>
            <person name="Kronauer D.J."/>
        </authorList>
    </citation>
    <scope>NUCLEOTIDE SEQUENCE [LARGE SCALE GENOMIC DNA]</scope>
</reference>
<feature type="compositionally biased region" description="Basic and acidic residues" evidence="3">
    <location>
        <begin position="1441"/>
        <end position="1457"/>
    </location>
</feature>
<organism evidence="5 6">
    <name type="scientific">Ooceraea biroi</name>
    <name type="common">Clonal raider ant</name>
    <name type="synonym">Cerapachys biroi</name>
    <dbReference type="NCBI Taxonomy" id="2015173"/>
    <lineage>
        <taxon>Eukaryota</taxon>
        <taxon>Metazoa</taxon>
        <taxon>Ecdysozoa</taxon>
        <taxon>Arthropoda</taxon>
        <taxon>Hexapoda</taxon>
        <taxon>Insecta</taxon>
        <taxon>Pterygota</taxon>
        <taxon>Neoptera</taxon>
        <taxon>Endopterygota</taxon>
        <taxon>Hymenoptera</taxon>
        <taxon>Apocrita</taxon>
        <taxon>Aculeata</taxon>
        <taxon>Formicoidea</taxon>
        <taxon>Formicidae</taxon>
        <taxon>Dorylinae</taxon>
        <taxon>Ooceraea</taxon>
    </lineage>
</organism>
<dbReference type="EMBL" id="KK107263">
    <property type="protein sequence ID" value="EZA53872.1"/>
    <property type="molecule type" value="Genomic_DNA"/>
</dbReference>
<feature type="compositionally biased region" description="Basic and acidic residues" evidence="3">
    <location>
        <begin position="1575"/>
        <end position="1586"/>
    </location>
</feature>
<gene>
    <name evidence="5" type="ORF">X777_06575</name>
</gene>
<feature type="compositionally biased region" description="Low complexity" evidence="3">
    <location>
        <begin position="1724"/>
        <end position="1736"/>
    </location>
</feature>
<name>A0A026WCT1_OOCBI</name>
<feature type="compositionally biased region" description="Low complexity" evidence="3">
    <location>
        <begin position="1959"/>
        <end position="1972"/>
    </location>
</feature>
<feature type="region of interest" description="Disordered" evidence="3">
    <location>
        <begin position="1220"/>
        <end position="1251"/>
    </location>
</feature>
<feature type="compositionally biased region" description="Polar residues" evidence="3">
    <location>
        <begin position="1996"/>
        <end position="2007"/>
    </location>
</feature>
<dbReference type="InterPro" id="IPR052620">
    <property type="entry name" value="ELYS/MEL-28_NucAsmblyFactor"/>
</dbReference>
<evidence type="ECO:0000259" key="4">
    <source>
        <dbReference type="Pfam" id="PF13934"/>
    </source>
</evidence>
<keyword evidence="2" id="KW-0539">Nucleus</keyword>
<evidence type="ECO:0000313" key="6">
    <source>
        <dbReference type="Proteomes" id="UP000053097"/>
    </source>
</evidence>
<comment type="subcellular location">
    <subcellularLocation>
        <location evidence="1">Nucleus</location>
    </subcellularLocation>
</comment>
<dbReference type="OrthoDB" id="6513151at2759"/>
<dbReference type="PANTHER" id="PTHR21583">
    <property type="entry name" value="ELYS PROTEIN"/>
    <property type="match status" value="1"/>
</dbReference>
<feature type="region of interest" description="Disordered" evidence="3">
    <location>
        <begin position="1441"/>
        <end position="2023"/>
    </location>
</feature>
<feature type="compositionally biased region" description="Polar residues" evidence="3">
    <location>
        <begin position="1587"/>
        <end position="1597"/>
    </location>
</feature>
<evidence type="ECO:0000256" key="1">
    <source>
        <dbReference type="ARBA" id="ARBA00004123"/>
    </source>
</evidence>
<feature type="compositionally biased region" description="Acidic residues" evidence="3">
    <location>
        <begin position="1458"/>
        <end position="1468"/>
    </location>
</feature>
<feature type="domain" description="ELYS-like" evidence="4">
    <location>
        <begin position="728"/>
        <end position="955"/>
    </location>
</feature>
<dbReference type="InterPro" id="IPR025151">
    <property type="entry name" value="ELYS_dom"/>
</dbReference>
<accession>A0A026WCT1</accession>
<dbReference type="PANTHER" id="PTHR21583:SF8">
    <property type="entry name" value="PROTEIN ELYS"/>
    <property type="match status" value="1"/>
</dbReference>
<feature type="compositionally biased region" description="Basic residues" evidence="3">
    <location>
        <begin position="1746"/>
        <end position="1755"/>
    </location>
</feature>
<feature type="compositionally biased region" description="Basic and acidic residues" evidence="3">
    <location>
        <begin position="1231"/>
        <end position="1243"/>
    </location>
</feature>
<dbReference type="STRING" id="2015173.A0A026WCT1"/>
<dbReference type="Proteomes" id="UP000053097">
    <property type="component" value="Unassembled WGS sequence"/>
</dbReference>
<proteinExistence type="predicted"/>
<feature type="compositionally biased region" description="Basic and acidic residues" evidence="3">
    <location>
        <begin position="1502"/>
        <end position="1522"/>
    </location>
</feature>